<organism evidence="2 3">
    <name type="scientific">Exophiala viscosa</name>
    <dbReference type="NCBI Taxonomy" id="2486360"/>
    <lineage>
        <taxon>Eukaryota</taxon>
        <taxon>Fungi</taxon>
        <taxon>Dikarya</taxon>
        <taxon>Ascomycota</taxon>
        <taxon>Pezizomycotina</taxon>
        <taxon>Eurotiomycetes</taxon>
        <taxon>Chaetothyriomycetidae</taxon>
        <taxon>Chaetothyriales</taxon>
        <taxon>Herpotrichiellaceae</taxon>
        <taxon>Exophiala</taxon>
    </lineage>
</organism>
<keyword evidence="3" id="KW-1185">Reference proteome</keyword>
<dbReference type="PANTHER" id="PTHR39199:SF1">
    <property type="entry name" value="BLR5128 PROTEIN"/>
    <property type="match status" value="1"/>
</dbReference>
<accession>A0AAN6E6H0</accession>
<dbReference type="GO" id="GO:0046394">
    <property type="term" value="P:carboxylic acid biosynthetic process"/>
    <property type="evidence" value="ECO:0007669"/>
    <property type="project" value="UniProtKB-ARBA"/>
</dbReference>
<dbReference type="Gene3D" id="3.30.2130.10">
    <property type="entry name" value="VC0802-like"/>
    <property type="match status" value="1"/>
</dbReference>
<dbReference type="AlphaFoldDB" id="A0AAN6E6H0"/>
<proteinExistence type="predicted"/>
<evidence type="ECO:0000313" key="2">
    <source>
        <dbReference type="EMBL" id="KAI1618357.1"/>
    </source>
</evidence>
<dbReference type="InterPro" id="IPR045865">
    <property type="entry name" value="ACT-like_dom_sf"/>
</dbReference>
<gene>
    <name evidence="2" type="ORF">EDD36DRAFT_29694</name>
</gene>
<evidence type="ECO:0000259" key="1">
    <source>
        <dbReference type="Pfam" id="PF10000"/>
    </source>
</evidence>
<evidence type="ECO:0000313" key="3">
    <source>
        <dbReference type="Proteomes" id="UP001203852"/>
    </source>
</evidence>
<comment type="caution">
    <text evidence="2">The sequence shown here is derived from an EMBL/GenBank/DDBJ whole genome shotgun (WGS) entry which is preliminary data.</text>
</comment>
<dbReference type="SUPFAM" id="SSF55021">
    <property type="entry name" value="ACT-like"/>
    <property type="match status" value="2"/>
</dbReference>
<sequence>MARQPVGETSLQSLLSTLKVTLQPATFVFITLPIPQGDMPLPIPFQDILMLFREAEGVTLIVPLPVAERLGLEHQYQCRMITCDVHSSLEAVGFMATIATKLAENGIPVNPVSGYYHDHLFVSVNEADRAVEILEEIREQAAAQ</sequence>
<protein>
    <submittedName>
        <fullName evidence="2">Integron gene cassette protein</fullName>
    </submittedName>
</protein>
<dbReference type="GO" id="GO:0006520">
    <property type="term" value="P:amino acid metabolic process"/>
    <property type="evidence" value="ECO:0007669"/>
    <property type="project" value="UniProtKB-ARBA"/>
</dbReference>
<dbReference type="EMBL" id="MU404350">
    <property type="protein sequence ID" value="KAI1618357.1"/>
    <property type="molecule type" value="Genomic_DNA"/>
</dbReference>
<dbReference type="Proteomes" id="UP001203852">
    <property type="component" value="Unassembled WGS sequence"/>
</dbReference>
<feature type="domain" description="DUF2241" evidence="1">
    <location>
        <begin position="7"/>
        <end position="79"/>
    </location>
</feature>
<dbReference type="PANTHER" id="PTHR39199">
    <property type="entry name" value="BLR5128 PROTEIN"/>
    <property type="match status" value="1"/>
</dbReference>
<dbReference type="InterPro" id="IPR018717">
    <property type="entry name" value="DUF2241"/>
</dbReference>
<dbReference type="Pfam" id="PF10000">
    <property type="entry name" value="ACT_3"/>
    <property type="match status" value="1"/>
</dbReference>
<reference evidence="2" key="1">
    <citation type="journal article" date="2022" name="bioRxiv">
        <title>Deciphering the potential niche of two novel black yeast fungi from a biological soil crust based on their genomes, phenotypes, and melanin regulation.</title>
        <authorList>
            <consortium name="DOE Joint Genome Institute"/>
            <person name="Carr E.C."/>
            <person name="Barton Q."/>
            <person name="Grambo S."/>
            <person name="Sullivan M."/>
            <person name="Renfro C.M."/>
            <person name="Kuo A."/>
            <person name="Pangilinan J."/>
            <person name="Lipzen A."/>
            <person name="Keymanesh K."/>
            <person name="Savage E."/>
            <person name="Barry K."/>
            <person name="Grigoriev I.V."/>
            <person name="Riekhof W.R."/>
            <person name="Harris S.S."/>
        </authorList>
    </citation>
    <scope>NUCLEOTIDE SEQUENCE</scope>
    <source>
        <strain evidence="2">JF 03-4F</strain>
    </source>
</reference>
<name>A0AAN6E6H0_9EURO</name>